<organism evidence="5 6">
    <name type="scientific">Caminicella sporogenes DSM 14501</name>
    <dbReference type="NCBI Taxonomy" id="1121266"/>
    <lineage>
        <taxon>Bacteria</taxon>
        <taxon>Bacillati</taxon>
        <taxon>Bacillota</taxon>
        <taxon>Clostridia</taxon>
        <taxon>Peptostreptococcales</taxon>
        <taxon>Caminicellaceae</taxon>
        <taxon>Caminicella</taxon>
    </lineage>
</organism>
<dbReference type="InterPro" id="IPR029052">
    <property type="entry name" value="Metallo-depent_PP-like"/>
</dbReference>
<dbReference type="GO" id="GO:0046872">
    <property type="term" value="F:metal ion binding"/>
    <property type="evidence" value="ECO:0007669"/>
    <property type="project" value="UniProtKB-KW"/>
</dbReference>
<protein>
    <recommendedName>
        <fullName evidence="4">Calcineurin-like phosphoesterase domain-containing protein</fullName>
    </recommendedName>
</protein>
<evidence type="ECO:0000256" key="2">
    <source>
        <dbReference type="ARBA" id="ARBA00022801"/>
    </source>
</evidence>
<evidence type="ECO:0000313" key="6">
    <source>
        <dbReference type="Proteomes" id="UP000184082"/>
    </source>
</evidence>
<evidence type="ECO:0000256" key="3">
    <source>
        <dbReference type="SAM" id="Phobius"/>
    </source>
</evidence>
<name>A0A1M6TLS7_9FIRM</name>
<evidence type="ECO:0000256" key="1">
    <source>
        <dbReference type="ARBA" id="ARBA00022723"/>
    </source>
</evidence>
<keyword evidence="6" id="KW-1185">Reference proteome</keyword>
<keyword evidence="3" id="KW-0472">Membrane</keyword>
<dbReference type="GO" id="GO:0016020">
    <property type="term" value="C:membrane"/>
    <property type="evidence" value="ECO:0007669"/>
    <property type="project" value="GOC"/>
</dbReference>
<gene>
    <name evidence="5" type="ORF">SAMN02745883_02385</name>
</gene>
<dbReference type="STRING" id="1121266.SAMN02745883_02385"/>
<feature type="domain" description="Calcineurin-like phosphoesterase" evidence="4">
    <location>
        <begin position="70"/>
        <end position="232"/>
    </location>
</feature>
<dbReference type="Pfam" id="PF00149">
    <property type="entry name" value="Metallophos"/>
    <property type="match status" value="1"/>
</dbReference>
<evidence type="ECO:0000313" key="5">
    <source>
        <dbReference type="EMBL" id="SHK57853.1"/>
    </source>
</evidence>
<proteinExistence type="predicted"/>
<dbReference type="SUPFAM" id="SSF56300">
    <property type="entry name" value="Metallo-dependent phosphatases"/>
    <property type="match status" value="1"/>
</dbReference>
<sequence length="296" mass="34083">MIIFNDIITVENYKIYIKNIKEGIKMEIKFLNILLITMIILFLYNYYQINFPKVNFVSIKTNKIDKNTKIKILQLTDIHNKKFPNNNKNLLKKIKDAHADIIVITGDLIDSKTKNFEYIYSFIKELLKINKNIYYVSGNHEWRSGKFYEISKQLSKMKVKVLNNTSSSFVKNGTSINICGIDDSYSNRDNLDKILNNINKNIFTLLLSHSPNVIKHKNIKMVDLILCGHTHGGQVRFPIIGCIIIPGQGLFPKYDKGIFKINNNTTLYIDSGLGTSSLPIRFLNRSQLSLIIIEGK</sequence>
<dbReference type="GO" id="GO:0008758">
    <property type="term" value="F:UDP-2,3-diacylglucosamine hydrolase activity"/>
    <property type="evidence" value="ECO:0007669"/>
    <property type="project" value="TreeGrafter"/>
</dbReference>
<dbReference type="GO" id="GO:0009245">
    <property type="term" value="P:lipid A biosynthetic process"/>
    <property type="evidence" value="ECO:0007669"/>
    <property type="project" value="TreeGrafter"/>
</dbReference>
<feature type="transmembrane region" description="Helical" evidence="3">
    <location>
        <begin position="30"/>
        <end position="47"/>
    </location>
</feature>
<keyword evidence="2" id="KW-0378">Hydrolase</keyword>
<dbReference type="CDD" id="cd07385">
    <property type="entry name" value="MPP_YkuE_C"/>
    <property type="match status" value="1"/>
</dbReference>
<keyword evidence="1" id="KW-0479">Metal-binding</keyword>
<keyword evidence="3" id="KW-1133">Transmembrane helix</keyword>
<dbReference type="PANTHER" id="PTHR31302:SF31">
    <property type="entry name" value="PHOSPHODIESTERASE YAEI"/>
    <property type="match status" value="1"/>
</dbReference>
<dbReference type="InterPro" id="IPR004843">
    <property type="entry name" value="Calcineurin-like_PHP"/>
</dbReference>
<dbReference type="Gene3D" id="3.60.21.10">
    <property type="match status" value="1"/>
</dbReference>
<accession>A0A1M6TLS7</accession>
<evidence type="ECO:0000259" key="4">
    <source>
        <dbReference type="Pfam" id="PF00149"/>
    </source>
</evidence>
<dbReference type="InterPro" id="IPR051158">
    <property type="entry name" value="Metallophosphoesterase_sf"/>
</dbReference>
<dbReference type="Proteomes" id="UP000184082">
    <property type="component" value="Unassembled WGS sequence"/>
</dbReference>
<dbReference type="EMBL" id="FRAJ01000029">
    <property type="protein sequence ID" value="SHK57853.1"/>
    <property type="molecule type" value="Genomic_DNA"/>
</dbReference>
<dbReference type="PANTHER" id="PTHR31302">
    <property type="entry name" value="TRANSMEMBRANE PROTEIN WITH METALLOPHOSPHOESTERASE DOMAIN-RELATED"/>
    <property type="match status" value="1"/>
</dbReference>
<reference evidence="5 6" key="1">
    <citation type="submission" date="2016-11" db="EMBL/GenBank/DDBJ databases">
        <authorList>
            <person name="Jaros S."/>
            <person name="Januszkiewicz K."/>
            <person name="Wedrychowicz H."/>
        </authorList>
    </citation>
    <scope>NUCLEOTIDE SEQUENCE [LARGE SCALE GENOMIC DNA]</scope>
    <source>
        <strain evidence="5 6">DSM 14501</strain>
    </source>
</reference>
<dbReference type="AlphaFoldDB" id="A0A1M6TLS7"/>
<keyword evidence="3" id="KW-0812">Transmembrane</keyword>